<accession>A0ACC1M599</accession>
<evidence type="ECO:0000313" key="1">
    <source>
        <dbReference type="EMBL" id="KAJ2897127.1"/>
    </source>
</evidence>
<evidence type="ECO:0000313" key="2">
    <source>
        <dbReference type="Proteomes" id="UP001139981"/>
    </source>
</evidence>
<comment type="caution">
    <text evidence="1">The sequence shown here is derived from an EMBL/GenBank/DDBJ whole genome shotgun (WGS) entry which is preliminary data.</text>
</comment>
<sequence length="124" mass="13902">MNAISTTSMPQPSLSFSAPSMYLVEIDYALFGKQGNSFFLYFKSDTTANDIIRDVVKYARLGFDVDVADLKVEVSTKSANKTIVHNFDESLRIEPDVEMHVHVFSHEAQDCSGDEIQTTPELFV</sequence>
<keyword evidence="2" id="KW-1185">Reference proteome</keyword>
<name>A0ACC1M599_9FUNG</name>
<reference evidence="1" key="1">
    <citation type="submission" date="2022-07" db="EMBL/GenBank/DDBJ databases">
        <title>Phylogenomic reconstructions and comparative analyses of Kickxellomycotina fungi.</title>
        <authorList>
            <person name="Reynolds N.K."/>
            <person name="Stajich J.E."/>
            <person name="Barry K."/>
            <person name="Grigoriev I.V."/>
            <person name="Crous P."/>
            <person name="Smith M.E."/>
        </authorList>
    </citation>
    <scope>NUCLEOTIDE SEQUENCE</scope>
    <source>
        <strain evidence="1">CBS 190363</strain>
    </source>
</reference>
<proteinExistence type="predicted"/>
<protein>
    <submittedName>
        <fullName evidence="1">Uncharacterized protein</fullName>
    </submittedName>
</protein>
<organism evidence="1 2">
    <name type="scientific">Coemansia aciculifera</name>
    <dbReference type="NCBI Taxonomy" id="417176"/>
    <lineage>
        <taxon>Eukaryota</taxon>
        <taxon>Fungi</taxon>
        <taxon>Fungi incertae sedis</taxon>
        <taxon>Zoopagomycota</taxon>
        <taxon>Kickxellomycotina</taxon>
        <taxon>Kickxellomycetes</taxon>
        <taxon>Kickxellales</taxon>
        <taxon>Kickxellaceae</taxon>
        <taxon>Coemansia</taxon>
    </lineage>
</organism>
<dbReference type="Proteomes" id="UP001139981">
    <property type="component" value="Unassembled WGS sequence"/>
</dbReference>
<dbReference type="EMBL" id="JANBVB010000142">
    <property type="protein sequence ID" value="KAJ2897127.1"/>
    <property type="molecule type" value="Genomic_DNA"/>
</dbReference>
<gene>
    <name evidence="1" type="ORF">IWW38_001820</name>
</gene>